<keyword evidence="4 6" id="KW-1133">Transmembrane helix</keyword>
<feature type="transmembrane region" description="Helical" evidence="6">
    <location>
        <begin position="313"/>
        <end position="340"/>
    </location>
</feature>
<sequence length="494" mass="54348">HVETNEFDYDAQRLRDLGYKQEFKREINLLAQIGFCFTTMGVLPNWMVGFGPIIGSGGPSSLFWGMIVVAPFVMCIALSMAEVVSAYPLAGGIYSWCFLLSNKEWGPFMAWIGGYLYLIGLVTANITLSWSVSEFVIGIANTVNETQIESQGVYVGLYCCVFFLATAYNFLGIRFSAYLNKFLLFWVGVGTIVIICTVPAMAPKHNSAKWVFTEFTNTTGYTNQGLVFLLGLLQAGWTLIGYECGVQIVEGTKKADITAPRGIIVCVISAIVQGFAIILITLFSIQDVEALFESSMPVATFFLQATNARLTTFFLAIMVLAQFGSLCNSILATVHIIWALSRDGCLPFSKTFYQLNEKTKVPGRALIFQLIISIAIIMPSFGSAVYWQAIMSTSVISINASYGLPLLSRLLWVRNDMPKGPFSLGKCSLPLNIISIIWISFFSVILCIPSVSPVTPGTMNWASVMIVGVLNLSILFWLVSGRKNYKGPVENSDE</sequence>
<name>A0A367IS49_RHIST</name>
<keyword evidence="2" id="KW-0813">Transport</keyword>
<protein>
    <recommendedName>
        <fullName evidence="9">GABA-specific high-affinity permease</fullName>
    </recommendedName>
</protein>
<evidence type="ECO:0000313" key="8">
    <source>
        <dbReference type="Proteomes" id="UP000253551"/>
    </source>
</evidence>
<dbReference type="PROSITE" id="PS00218">
    <property type="entry name" value="AMINO_ACID_PERMEASE_1"/>
    <property type="match status" value="1"/>
</dbReference>
<feature type="transmembrane region" description="Helical" evidence="6">
    <location>
        <begin position="29"/>
        <end position="50"/>
    </location>
</feature>
<evidence type="ECO:0000256" key="5">
    <source>
        <dbReference type="ARBA" id="ARBA00023136"/>
    </source>
</evidence>
<feature type="transmembrane region" description="Helical" evidence="6">
    <location>
        <begin position="361"/>
        <end position="379"/>
    </location>
</feature>
<feature type="transmembrane region" description="Helical" evidence="6">
    <location>
        <begin position="458"/>
        <end position="479"/>
    </location>
</feature>
<feature type="transmembrane region" description="Helical" evidence="6">
    <location>
        <begin position="263"/>
        <end position="285"/>
    </location>
</feature>
<dbReference type="STRING" id="4846.A0A367IS49"/>
<comment type="caution">
    <text evidence="7">The sequence shown here is derived from an EMBL/GenBank/DDBJ whole genome shotgun (WGS) entry which is preliminary data.</text>
</comment>
<keyword evidence="3 6" id="KW-0812">Transmembrane</keyword>
<evidence type="ECO:0000256" key="6">
    <source>
        <dbReference type="SAM" id="Phobius"/>
    </source>
</evidence>
<feature type="transmembrane region" description="Helical" evidence="6">
    <location>
        <begin position="222"/>
        <end position="242"/>
    </location>
</feature>
<feature type="transmembrane region" description="Helical" evidence="6">
    <location>
        <begin position="152"/>
        <end position="171"/>
    </location>
</feature>
<reference evidence="7 8" key="1">
    <citation type="journal article" date="2018" name="G3 (Bethesda)">
        <title>Phylogenetic and Phylogenomic Definition of Rhizopus Species.</title>
        <authorList>
            <person name="Gryganskyi A.P."/>
            <person name="Golan J."/>
            <person name="Dolatabadi S."/>
            <person name="Mondo S."/>
            <person name="Robb S."/>
            <person name="Idnurm A."/>
            <person name="Muszewska A."/>
            <person name="Steczkiewicz K."/>
            <person name="Masonjones S."/>
            <person name="Liao H.L."/>
            <person name="Gajdeczka M.T."/>
            <person name="Anike F."/>
            <person name="Vuek A."/>
            <person name="Anishchenko I.M."/>
            <person name="Voigt K."/>
            <person name="de Hoog G.S."/>
            <person name="Smith M.E."/>
            <person name="Heitman J."/>
            <person name="Vilgalys R."/>
            <person name="Stajich J.E."/>
        </authorList>
    </citation>
    <scope>NUCLEOTIDE SEQUENCE [LARGE SCALE GENOMIC DNA]</scope>
    <source>
        <strain evidence="7 8">LSU 92-RS-03</strain>
    </source>
</reference>
<proteinExistence type="predicted"/>
<dbReference type="PANTHER" id="PTHR45649:SF26">
    <property type="entry name" value="OS04G0435100 PROTEIN"/>
    <property type="match status" value="1"/>
</dbReference>
<dbReference type="GO" id="GO:0016020">
    <property type="term" value="C:membrane"/>
    <property type="evidence" value="ECO:0007669"/>
    <property type="project" value="UniProtKB-SubCell"/>
</dbReference>
<comment type="subcellular location">
    <subcellularLocation>
        <location evidence="1">Membrane</location>
        <topology evidence="1">Multi-pass membrane protein</topology>
    </subcellularLocation>
</comment>
<dbReference type="InterPro" id="IPR002293">
    <property type="entry name" value="AA/rel_permease1"/>
</dbReference>
<evidence type="ECO:0000256" key="1">
    <source>
        <dbReference type="ARBA" id="ARBA00004141"/>
    </source>
</evidence>
<accession>A0A367IS49</accession>
<organism evidence="7 8">
    <name type="scientific">Rhizopus stolonifer</name>
    <name type="common">Rhizopus nigricans</name>
    <dbReference type="NCBI Taxonomy" id="4846"/>
    <lineage>
        <taxon>Eukaryota</taxon>
        <taxon>Fungi</taxon>
        <taxon>Fungi incertae sedis</taxon>
        <taxon>Mucoromycota</taxon>
        <taxon>Mucoromycotina</taxon>
        <taxon>Mucoromycetes</taxon>
        <taxon>Mucorales</taxon>
        <taxon>Mucorineae</taxon>
        <taxon>Rhizopodaceae</taxon>
        <taxon>Rhizopus</taxon>
    </lineage>
</organism>
<feature type="transmembrane region" description="Helical" evidence="6">
    <location>
        <begin position="429"/>
        <end position="452"/>
    </location>
</feature>
<feature type="transmembrane region" description="Helical" evidence="6">
    <location>
        <begin position="385"/>
        <end position="408"/>
    </location>
</feature>
<evidence type="ECO:0000256" key="4">
    <source>
        <dbReference type="ARBA" id="ARBA00022989"/>
    </source>
</evidence>
<dbReference type="Proteomes" id="UP000253551">
    <property type="component" value="Unassembled WGS sequence"/>
</dbReference>
<dbReference type="PIRSF" id="PIRSF006060">
    <property type="entry name" value="AA_transporter"/>
    <property type="match status" value="1"/>
</dbReference>
<keyword evidence="8" id="KW-1185">Reference proteome</keyword>
<dbReference type="GO" id="GO:0006865">
    <property type="term" value="P:amino acid transport"/>
    <property type="evidence" value="ECO:0007669"/>
    <property type="project" value="InterPro"/>
</dbReference>
<evidence type="ECO:0008006" key="9">
    <source>
        <dbReference type="Google" id="ProtNLM"/>
    </source>
</evidence>
<dbReference type="Pfam" id="PF13520">
    <property type="entry name" value="AA_permease_2"/>
    <property type="match status" value="1"/>
</dbReference>
<dbReference type="GO" id="GO:0022857">
    <property type="term" value="F:transmembrane transporter activity"/>
    <property type="evidence" value="ECO:0007669"/>
    <property type="project" value="InterPro"/>
</dbReference>
<dbReference type="EMBL" id="PJQM01005999">
    <property type="protein sequence ID" value="RCH80449.1"/>
    <property type="molecule type" value="Genomic_DNA"/>
</dbReference>
<feature type="transmembrane region" description="Helical" evidence="6">
    <location>
        <begin position="62"/>
        <end position="87"/>
    </location>
</feature>
<dbReference type="PANTHER" id="PTHR45649">
    <property type="entry name" value="AMINO-ACID PERMEASE BAT1"/>
    <property type="match status" value="1"/>
</dbReference>
<feature type="transmembrane region" description="Helical" evidence="6">
    <location>
        <begin position="108"/>
        <end position="132"/>
    </location>
</feature>
<gene>
    <name evidence="7" type="ORF">CU098_001084</name>
</gene>
<dbReference type="InterPro" id="IPR004840">
    <property type="entry name" value="Amino_acid_permease_CS"/>
</dbReference>
<evidence type="ECO:0000256" key="3">
    <source>
        <dbReference type="ARBA" id="ARBA00022692"/>
    </source>
</evidence>
<feature type="transmembrane region" description="Helical" evidence="6">
    <location>
        <begin position="183"/>
        <end position="202"/>
    </location>
</feature>
<evidence type="ECO:0000313" key="7">
    <source>
        <dbReference type="EMBL" id="RCH80449.1"/>
    </source>
</evidence>
<evidence type="ECO:0000256" key="2">
    <source>
        <dbReference type="ARBA" id="ARBA00022448"/>
    </source>
</evidence>
<dbReference type="OrthoDB" id="3257095at2759"/>
<dbReference type="Gene3D" id="1.20.1740.10">
    <property type="entry name" value="Amino acid/polyamine transporter I"/>
    <property type="match status" value="1"/>
</dbReference>
<feature type="non-terminal residue" evidence="7">
    <location>
        <position position="1"/>
    </location>
</feature>
<keyword evidence="5 6" id="KW-0472">Membrane</keyword>
<dbReference type="AlphaFoldDB" id="A0A367IS49"/>